<dbReference type="Gene3D" id="2.60.40.4150">
    <property type="entry name" value="Type VI secretion system, lipoprotein SciN"/>
    <property type="match status" value="1"/>
</dbReference>
<dbReference type="InterPro" id="IPR017734">
    <property type="entry name" value="T6SS_SciN"/>
</dbReference>
<dbReference type="Pfam" id="PF12790">
    <property type="entry name" value="T6SS-SciN"/>
    <property type="match status" value="1"/>
</dbReference>
<feature type="signal peptide" evidence="2">
    <location>
        <begin position="1"/>
        <end position="32"/>
    </location>
</feature>
<dbReference type="EMBL" id="JAENHM010000015">
    <property type="protein sequence ID" value="MBK1836594.1"/>
    <property type="molecule type" value="Genomic_DNA"/>
</dbReference>
<organism evidence="3 4">
    <name type="scientific">Azospirillum endophyticum</name>
    <dbReference type="NCBI Taxonomy" id="2800326"/>
    <lineage>
        <taxon>Bacteria</taxon>
        <taxon>Pseudomonadati</taxon>
        <taxon>Pseudomonadota</taxon>
        <taxon>Alphaproteobacteria</taxon>
        <taxon>Rhodospirillales</taxon>
        <taxon>Azospirillaceae</taxon>
        <taxon>Azospirillum</taxon>
    </lineage>
</organism>
<name>A0ABS1EZK9_9PROT</name>
<dbReference type="PROSITE" id="PS51257">
    <property type="entry name" value="PROKAR_LIPOPROTEIN"/>
    <property type="match status" value="1"/>
</dbReference>
<evidence type="ECO:0000256" key="1">
    <source>
        <dbReference type="SAM" id="MobiDB-lite"/>
    </source>
</evidence>
<gene>
    <name evidence="3" type="primary">tssJ</name>
    <name evidence="3" type="ORF">JHL17_04145</name>
</gene>
<feature type="compositionally biased region" description="Low complexity" evidence="1">
    <location>
        <begin position="206"/>
        <end position="216"/>
    </location>
</feature>
<dbReference type="Proteomes" id="UP000652760">
    <property type="component" value="Unassembled WGS sequence"/>
</dbReference>
<dbReference type="PANTHER" id="PTHR37625">
    <property type="entry name" value="OUTER MEMBRANE LIPOPROTEIN-RELATED"/>
    <property type="match status" value="1"/>
</dbReference>
<sequence>MQRIAGWMRIRKTTVSAAGLAAALALSACSSAPPPAPPPTTIQMTVVGAAALNPDPNERPSPVMLRLYQLGPSDAFANADFFQVIDQDKATLGPTLLDRQELAVPPDSRQTVTIQPKPDVKTLAVAAAFRAYEKAGWRAMLPIEPNKANTFVLTAKDSSITLARQDSADGEAKTDDGTGTDKPDADKPDSEKPGADKPGADKPAADKPAASKSDAGQPAADAPKADKGEPAPKAAAVRPAVDQPPAAQHNLIIKGPS</sequence>
<feature type="compositionally biased region" description="Basic and acidic residues" evidence="1">
    <location>
        <begin position="166"/>
        <end position="205"/>
    </location>
</feature>
<evidence type="ECO:0000313" key="4">
    <source>
        <dbReference type="Proteomes" id="UP000652760"/>
    </source>
</evidence>
<evidence type="ECO:0000313" key="3">
    <source>
        <dbReference type="EMBL" id="MBK1836594.1"/>
    </source>
</evidence>
<reference evidence="4" key="1">
    <citation type="submission" date="2021-01" db="EMBL/GenBank/DDBJ databases">
        <title>Genome public.</title>
        <authorList>
            <person name="Liu C."/>
            <person name="Sun Q."/>
        </authorList>
    </citation>
    <scope>NUCLEOTIDE SEQUENCE [LARGE SCALE GENOMIC DNA]</scope>
    <source>
        <strain evidence="4">YIM B02556</strain>
    </source>
</reference>
<keyword evidence="3" id="KW-0449">Lipoprotein</keyword>
<proteinExistence type="predicted"/>
<keyword evidence="2" id="KW-0732">Signal</keyword>
<comment type="caution">
    <text evidence="3">The sequence shown here is derived from an EMBL/GenBank/DDBJ whole genome shotgun (WGS) entry which is preliminary data.</text>
</comment>
<dbReference type="PANTHER" id="PTHR37625:SF4">
    <property type="entry name" value="OUTER MEMBRANE LIPOPROTEIN"/>
    <property type="match status" value="1"/>
</dbReference>
<dbReference type="NCBIfam" id="TIGR03352">
    <property type="entry name" value="VI_chp_3"/>
    <property type="match status" value="1"/>
</dbReference>
<feature type="chain" id="PRO_5045322656" evidence="2">
    <location>
        <begin position="33"/>
        <end position="257"/>
    </location>
</feature>
<keyword evidence="4" id="KW-1185">Reference proteome</keyword>
<accession>A0ABS1EZK9</accession>
<evidence type="ECO:0000256" key="2">
    <source>
        <dbReference type="SAM" id="SignalP"/>
    </source>
</evidence>
<protein>
    <submittedName>
        <fullName evidence="3">Type VI secretion system lipoprotein TssJ</fullName>
    </submittedName>
</protein>
<feature type="region of interest" description="Disordered" evidence="1">
    <location>
        <begin position="163"/>
        <end position="257"/>
    </location>
</feature>
<dbReference type="InterPro" id="IPR038706">
    <property type="entry name" value="Type_VI_SciN-like_sf"/>
</dbReference>
<feature type="compositionally biased region" description="Low complexity" evidence="1">
    <location>
        <begin position="231"/>
        <end position="241"/>
    </location>
</feature>